<dbReference type="InterPro" id="IPR032640">
    <property type="entry name" value="AMPK1_CBM"/>
</dbReference>
<feature type="compositionally biased region" description="Low complexity" evidence="1">
    <location>
        <begin position="124"/>
        <end position="137"/>
    </location>
</feature>
<feature type="region of interest" description="Disordered" evidence="1">
    <location>
        <begin position="249"/>
        <end position="358"/>
    </location>
</feature>
<dbReference type="CDD" id="cd02859">
    <property type="entry name" value="E_set_AMPKbeta_like_N"/>
    <property type="match status" value="1"/>
</dbReference>
<feature type="region of interest" description="Disordered" evidence="1">
    <location>
        <begin position="779"/>
        <end position="813"/>
    </location>
</feature>
<protein>
    <recommendedName>
        <fullName evidence="2">AMP-activated protein kinase glycogen-binding domain-containing protein</fullName>
    </recommendedName>
</protein>
<feature type="compositionally biased region" description="Basic and acidic residues" evidence="1">
    <location>
        <begin position="261"/>
        <end position="270"/>
    </location>
</feature>
<evidence type="ECO:0000259" key="2">
    <source>
        <dbReference type="Pfam" id="PF16561"/>
    </source>
</evidence>
<evidence type="ECO:0000313" key="3">
    <source>
        <dbReference type="EMBL" id="KAK2625976.1"/>
    </source>
</evidence>
<feature type="compositionally biased region" description="Acidic residues" evidence="1">
    <location>
        <begin position="579"/>
        <end position="588"/>
    </location>
</feature>
<accession>A0AAD9SYK4</accession>
<feature type="region of interest" description="Disordered" evidence="1">
    <location>
        <begin position="100"/>
        <end position="195"/>
    </location>
</feature>
<comment type="caution">
    <text evidence="3">The sequence shown here is derived from an EMBL/GenBank/DDBJ whole genome shotgun (WGS) entry which is preliminary data.</text>
</comment>
<feature type="compositionally biased region" description="Low complexity" evidence="1">
    <location>
        <begin position="280"/>
        <end position="290"/>
    </location>
</feature>
<dbReference type="Proteomes" id="UP001285354">
    <property type="component" value="Unassembled WGS sequence"/>
</dbReference>
<feature type="domain" description="AMP-activated protein kinase glycogen-binding" evidence="2">
    <location>
        <begin position="7"/>
        <end position="97"/>
    </location>
</feature>
<feature type="region of interest" description="Disordered" evidence="1">
    <location>
        <begin position="371"/>
        <end position="394"/>
    </location>
</feature>
<evidence type="ECO:0000256" key="1">
    <source>
        <dbReference type="SAM" id="MobiDB-lite"/>
    </source>
</evidence>
<dbReference type="AlphaFoldDB" id="A0AAD9SYK4"/>
<feature type="region of interest" description="Disordered" evidence="1">
    <location>
        <begin position="643"/>
        <end position="744"/>
    </location>
</feature>
<dbReference type="Gene3D" id="2.60.40.10">
    <property type="entry name" value="Immunoglobulins"/>
    <property type="match status" value="1"/>
</dbReference>
<feature type="compositionally biased region" description="Low complexity" evidence="1">
    <location>
        <begin position="645"/>
        <end position="659"/>
    </location>
</feature>
<proteinExistence type="predicted"/>
<feature type="region of interest" description="Disordered" evidence="1">
    <location>
        <begin position="555"/>
        <end position="629"/>
    </location>
</feature>
<feature type="compositionally biased region" description="Pro residues" evidence="1">
    <location>
        <begin position="291"/>
        <end position="305"/>
    </location>
</feature>
<dbReference type="Pfam" id="PF16561">
    <property type="entry name" value="AMPK1_CBM"/>
    <property type="match status" value="1"/>
</dbReference>
<feature type="compositionally biased region" description="Basic residues" evidence="1">
    <location>
        <begin position="490"/>
        <end position="500"/>
    </location>
</feature>
<feature type="compositionally biased region" description="Low complexity" evidence="1">
    <location>
        <begin position="614"/>
        <end position="627"/>
    </location>
</feature>
<dbReference type="SUPFAM" id="SSF81296">
    <property type="entry name" value="E set domains"/>
    <property type="match status" value="1"/>
</dbReference>
<name>A0AAD9SYK4_9HELO</name>
<gene>
    <name evidence="3" type="ORF">QTJ16_004238</name>
</gene>
<sequence length="848" mass="89159">MTPTILPVTIRYAKPGTQPPLYLGGSFDSPPWHDPRAMQYTTDENNEHHFYTEVHVEEGREYQYKFRLGPGNWWVLNEDAPTVSDNQGIRNNLLSVPVAAHNPRTRGSTPAATHTIPPTREEPAPAAAAAAEMETPAGQPAEEAMDTRETADVLFSDEITQGPEGGGGGEASWPVTPGLVEPTEPHPTPAPGFEQNRAEMFPAVPDRKMSALPRANLTSGAVEPHPTPATGLDQPTAELLADVTGWQTADPIEPPALAADGPEKTERETAAQRSPDATDQDAGGDAAGTSPLPPPPFSSSPPPPLLVVEQVDSKPRSAEDLLGSAASVAQRDTRELRAEDDAEPDPIITRRSGAHTPELADVAAEVADSAAALDRDVPTPPLPDAEAGRLGYRRMSQTPIPEVAATAAEVADVAATLDRSPSLPQDPAADVAAIINGSPVTMKELGDLLEARGYAAIMNDESIQFPATPPNEKVPLFPHEGGAAPEPTKTRRRKASHPATRRPSEPVVYDPNDPTIKKFPEDREGILRELALMQARLPPDTHDCVGGVDSDITEEIHCPGKPISPVAHPAERSPSLDSIAEENDDEPEPGWHAVKVPDSTGSAHLHAETAAQKPTASLPPTTPATPLHDATQANGELAQPELEGAATAAAAADGPVASSRGGGASPPPGDPNERSVADSLDGAESGPLPVAPPQIPATPFVVGGNRQLGHPDEDGPTLTSSHGPSILVEPATPGPSAQDDPLAQPVGTSFAAAAAQAPDGEPTTAPASDLARTTAWADEHGTSNTLRSRSSKHHPSAMPDRPRTPTSLRSTGKDVHSRNFLKAFWRVVFVEWIGGLIMRLCGGRDRRT</sequence>
<keyword evidence="4" id="KW-1185">Reference proteome</keyword>
<evidence type="ECO:0000313" key="4">
    <source>
        <dbReference type="Proteomes" id="UP001285354"/>
    </source>
</evidence>
<dbReference type="InterPro" id="IPR013783">
    <property type="entry name" value="Ig-like_fold"/>
</dbReference>
<feature type="region of interest" description="Disordered" evidence="1">
    <location>
        <begin position="478"/>
        <end position="518"/>
    </location>
</feature>
<dbReference type="InterPro" id="IPR014756">
    <property type="entry name" value="Ig_E-set"/>
</dbReference>
<organism evidence="3 4">
    <name type="scientific">Diplocarpon rosae</name>
    <dbReference type="NCBI Taxonomy" id="946125"/>
    <lineage>
        <taxon>Eukaryota</taxon>
        <taxon>Fungi</taxon>
        <taxon>Dikarya</taxon>
        <taxon>Ascomycota</taxon>
        <taxon>Pezizomycotina</taxon>
        <taxon>Leotiomycetes</taxon>
        <taxon>Helotiales</taxon>
        <taxon>Drepanopezizaceae</taxon>
        <taxon>Diplocarpon</taxon>
    </lineage>
</organism>
<reference evidence="3" key="1">
    <citation type="submission" date="2023-06" db="EMBL/GenBank/DDBJ databases">
        <title>Draft genome of Marssonina rosae.</title>
        <authorList>
            <person name="Cheng Q."/>
        </authorList>
    </citation>
    <scope>NUCLEOTIDE SEQUENCE</scope>
    <source>
        <strain evidence="3">R4</strain>
    </source>
</reference>
<dbReference type="EMBL" id="JAUBYV010000006">
    <property type="protein sequence ID" value="KAK2625976.1"/>
    <property type="molecule type" value="Genomic_DNA"/>
</dbReference>